<accession>A0A5B7I3S6</accession>
<reference evidence="2 3" key="1">
    <citation type="submission" date="2019-05" db="EMBL/GenBank/DDBJ databases">
        <title>Another draft genome of Portunus trituberculatus and its Hox gene families provides insights of decapod evolution.</title>
        <authorList>
            <person name="Jeong J.-H."/>
            <person name="Song I."/>
            <person name="Kim S."/>
            <person name="Choi T."/>
            <person name="Kim D."/>
            <person name="Ryu S."/>
            <person name="Kim W."/>
        </authorList>
    </citation>
    <scope>NUCLEOTIDE SEQUENCE [LARGE SCALE GENOMIC DNA]</scope>
    <source>
        <tissue evidence="2">Muscle</tissue>
    </source>
</reference>
<feature type="region of interest" description="Disordered" evidence="1">
    <location>
        <begin position="1"/>
        <end position="94"/>
    </location>
</feature>
<feature type="compositionally biased region" description="Polar residues" evidence="1">
    <location>
        <begin position="12"/>
        <end position="36"/>
    </location>
</feature>
<organism evidence="2 3">
    <name type="scientific">Portunus trituberculatus</name>
    <name type="common">Swimming crab</name>
    <name type="synonym">Neptunus trituberculatus</name>
    <dbReference type="NCBI Taxonomy" id="210409"/>
    <lineage>
        <taxon>Eukaryota</taxon>
        <taxon>Metazoa</taxon>
        <taxon>Ecdysozoa</taxon>
        <taxon>Arthropoda</taxon>
        <taxon>Crustacea</taxon>
        <taxon>Multicrustacea</taxon>
        <taxon>Malacostraca</taxon>
        <taxon>Eumalacostraca</taxon>
        <taxon>Eucarida</taxon>
        <taxon>Decapoda</taxon>
        <taxon>Pleocyemata</taxon>
        <taxon>Brachyura</taxon>
        <taxon>Eubrachyura</taxon>
        <taxon>Portunoidea</taxon>
        <taxon>Portunidae</taxon>
        <taxon>Portuninae</taxon>
        <taxon>Portunus</taxon>
    </lineage>
</organism>
<dbReference type="EMBL" id="VSRR010042692">
    <property type="protein sequence ID" value="MPC76147.1"/>
    <property type="molecule type" value="Genomic_DNA"/>
</dbReference>
<feature type="compositionally biased region" description="Polar residues" evidence="1">
    <location>
        <begin position="47"/>
        <end position="61"/>
    </location>
</feature>
<evidence type="ECO:0000313" key="2">
    <source>
        <dbReference type="EMBL" id="MPC76147.1"/>
    </source>
</evidence>
<feature type="compositionally biased region" description="Basic residues" evidence="1">
    <location>
        <begin position="68"/>
        <end position="81"/>
    </location>
</feature>
<protein>
    <submittedName>
        <fullName evidence="2">Uncharacterized protein</fullName>
    </submittedName>
</protein>
<gene>
    <name evidence="2" type="ORF">E2C01_070552</name>
</gene>
<sequence>MHKNGAPGNPVIGSSGSLALPISTKTPNQQLQTLANKHTKISPLESPHTTPPNTSQLNTLQGPEVKIKHQKPQKARHHTYKGRVPPNDSGWETP</sequence>
<dbReference type="AlphaFoldDB" id="A0A5B7I3S6"/>
<dbReference type="Proteomes" id="UP000324222">
    <property type="component" value="Unassembled WGS sequence"/>
</dbReference>
<evidence type="ECO:0000256" key="1">
    <source>
        <dbReference type="SAM" id="MobiDB-lite"/>
    </source>
</evidence>
<evidence type="ECO:0000313" key="3">
    <source>
        <dbReference type="Proteomes" id="UP000324222"/>
    </source>
</evidence>
<proteinExistence type="predicted"/>
<keyword evidence="3" id="KW-1185">Reference proteome</keyword>
<comment type="caution">
    <text evidence="2">The sequence shown here is derived from an EMBL/GenBank/DDBJ whole genome shotgun (WGS) entry which is preliminary data.</text>
</comment>
<name>A0A5B7I3S6_PORTR</name>